<feature type="domain" description="DUF1989" evidence="1">
    <location>
        <begin position="14"/>
        <end position="178"/>
    </location>
</feature>
<dbReference type="AlphaFoldDB" id="A0A1H7TZB1"/>
<dbReference type="Pfam" id="PF09347">
    <property type="entry name" value="DUF1989"/>
    <property type="match status" value="1"/>
</dbReference>
<keyword evidence="3" id="KW-1185">Reference proteome</keyword>
<dbReference type="OrthoDB" id="9800828at2"/>
<proteinExistence type="predicted"/>
<organism evidence="2 3">
    <name type="scientific">Bosea lupini</name>
    <dbReference type="NCBI Taxonomy" id="1036779"/>
    <lineage>
        <taxon>Bacteria</taxon>
        <taxon>Pseudomonadati</taxon>
        <taxon>Pseudomonadota</taxon>
        <taxon>Alphaproteobacteria</taxon>
        <taxon>Hyphomicrobiales</taxon>
        <taxon>Boseaceae</taxon>
        <taxon>Bosea</taxon>
    </lineage>
</organism>
<dbReference type="PANTHER" id="PTHR31527">
    <property type="entry name" value="RE64534P"/>
    <property type="match status" value="1"/>
</dbReference>
<sequence>MNKQVGALQPALELIPARSGVAARVKRGQSVRVVNTHGKQVVDTWAFSAADIDEHLSMEHSRAAILKLMPAVGDTLVSNRRNPMLTVVDDTTPGIHDMLIAACDEHRYRQLGAHGHHDSCTDNLKAALAALGIAVPLTPSPLNLFMNVPVRADGSLAFEAPVSEPGQHIALRAEMDLIIVFSACPQDMVPVNAMHPTDAHYQIA</sequence>
<dbReference type="PANTHER" id="PTHR31527:SF0">
    <property type="entry name" value="RE64534P"/>
    <property type="match status" value="1"/>
</dbReference>
<accession>A0A1H7TZB1</accession>
<evidence type="ECO:0000259" key="1">
    <source>
        <dbReference type="Pfam" id="PF09347"/>
    </source>
</evidence>
<name>A0A1H7TZB1_9HYPH</name>
<reference evidence="3" key="1">
    <citation type="submission" date="2016-10" db="EMBL/GenBank/DDBJ databases">
        <authorList>
            <person name="Varghese N."/>
            <person name="Submissions S."/>
        </authorList>
    </citation>
    <scope>NUCLEOTIDE SEQUENCE [LARGE SCALE GENOMIC DNA]</scope>
    <source>
        <strain evidence="3">LMG 26383,CCUG 61248,R- 45681</strain>
    </source>
</reference>
<dbReference type="STRING" id="1036779.SAMN04515666_10658"/>
<dbReference type="InterPro" id="IPR018959">
    <property type="entry name" value="DUF1989"/>
</dbReference>
<protein>
    <recommendedName>
        <fullName evidence="1">DUF1989 domain-containing protein</fullName>
    </recommendedName>
</protein>
<gene>
    <name evidence="2" type="ORF">SAMN04515666_10658</name>
</gene>
<dbReference type="Proteomes" id="UP000199664">
    <property type="component" value="Unassembled WGS sequence"/>
</dbReference>
<evidence type="ECO:0000313" key="2">
    <source>
        <dbReference type="EMBL" id="SEL90170.1"/>
    </source>
</evidence>
<dbReference type="RefSeq" id="WP_091837296.1">
    <property type="nucleotide sequence ID" value="NZ_FOAN01000006.1"/>
</dbReference>
<evidence type="ECO:0000313" key="3">
    <source>
        <dbReference type="Proteomes" id="UP000199664"/>
    </source>
</evidence>
<dbReference type="EMBL" id="FOAN01000006">
    <property type="protein sequence ID" value="SEL90170.1"/>
    <property type="molecule type" value="Genomic_DNA"/>
</dbReference>